<dbReference type="InterPro" id="IPR039840">
    <property type="entry name" value="NAA80"/>
</dbReference>
<gene>
    <name evidence="2" type="ORF">C9374_002320</name>
</gene>
<dbReference type="AlphaFoldDB" id="A0AA88KMK0"/>
<evidence type="ECO:0000259" key="1">
    <source>
        <dbReference type="PROSITE" id="PS51186"/>
    </source>
</evidence>
<feature type="domain" description="N-acetyltransferase" evidence="1">
    <location>
        <begin position="1"/>
        <end position="137"/>
    </location>
</feature>
<protein>
    <recommendedName>
        <fullName evidence="1">N-acetyltransferase domain-containing protein</fullName>
    </recommendedName>
</protein>
<keyword evidence="3" id="KW-1185">Reference proteome</keyword>
<dbReference type="GO" id="GO:0008080">
    <property type="term" value="F:N-acetyltransferase activity"/>
    <property type="evidence" value="ECO:0007669"/>
    <property type="project" value="InterPro"/>
</dbReference>
<organism evidence="2 3">
    <name type="scientific">Naegleria lovaniensis</name>
    <name type="common">Amoeba</name>
    <dbReference type="NCBI Taxonomy" id="51637"/>
    <lineage>
        <taxon>Eukaryota</taxon>
        <taxon>Discoba</taxon>
        <taxon>Heterolobosea</taxon>
        <taxon>Tetramitia</taxon>
        <taxon>Eutetramitia</taxon>
        <taxon>Vahlkampfiidae</taxon>
        <taxon>Naegleria</taxon>
    </lineage>
</organism>
<dbReference type="PANTHER" id="PTHR13538">
    <property type="entry name" value="N-ACETYLTRANSFERASE 6"/>
    <property type="match status" value="1"/>
</dbReference>
<accession>A0AA88KMK0</accession>
<evidence type="ECO:0000313" key="3">
    <source>
        <dbReference type="Proteomes" id="UP000816034"/>
    </source>
</evidence>
<dbReference type="Pfam" id="PF13508">
    <property type="entry name" value="Acetyltransf_7"/>
    <property type="match status" value="1"/>
</dbReference>
<dbReference type="EMBL" id="PYSW02000015">
    <property type="protein sequence ID" value="KAG2386576.1"/>
    <property type="molecule type" value="Genomic_DNA"/>
</dbReference>
<dbReference type="PANTHER" id="PTHR13538:SF4">
    <property type="entry name" value="N-ALPHA-ACETYLTRANSFERASE 80"/>
    <property type="match status" value="1"/>
</dbReference>
<dbReference type="CDD" id="cd04301">
    <property type="entry name" value="NAT_SF"/>
    <property type="match status" value="1"/>
</dbReference>
<dbReference type="SUPFAM" id="SSF55729">
    <property type="entry name" value="Acyl-CoA N-acyltransferases (Nat)"/>
    <property type="match status" value="1"/>
</dbReference>
<dbReference type="InterPro" id="IPR016181">
    <property type="entry name" value="Acyl_CoA_acyltransferase"/>
</dbReference>
<name>A0AA88KMK0_NAELO</name>
<dbReference type="InterPro" id="IPR000182">
    <property type="entry name" value="GNAT_dom"/>
</dbReference>
<reference evidence="2 3" key="1">
    <citation type="journal article" date="2018" name="BMC Genomics">
        <title>The genome of Naegleria lovaniensis, the basis for a comparative approach to unravel pathogenicity factors of the human pathogenic amoeba N. fowleri.</title>
        <authorList>
            <person name="Liechti N."/>
            <person name="Schurch N."/>
            <person name="Bruggmann R."/>
            <person name="Wittwer M."/>
        </authorList>
    </citation>
    <scope>NUCLEOTIDE SEQUENCE [LARGE SCALE GENOMIC DNA]</scope>
    <source>
        <strain evidence="2 3">ATCC 30569</strain>
    </source>
</reference>
<proteinExistence type="predicted"/>
<evidence type="ECO:0000313" key="2">
    <source>
        <dbReference type="EMBL" id="KAG2386576.1"/>
    </source>
</evidence>
<comment type="caution">
    <text evidence="2">The sequence shown here is derived from an EMBL/GenBank/DDBJ whole genome shotgun (WGS) entry which is preliminary data.</text>
</comment>
<dbReference type="Gene3D" id="3.40.630.30">
    <property type="match status" value="1"/>
</dbReference>
<dbReference type="GO" id="GO:0005737">
    <property type="term" value="C:cytoplasm"/>
    <property type="evidence" value="ECO:0007669"/>
    <property type="project" value="TreeGrafter"/>
</dbReference>
<dbReference type="PROSITE" id="PS51186">
    <property type="entry name" value="GNAT"/>
    <property type="match status" value="1"/>
</dbReference>
<sequence length="164" mass="18252">MLFNDKTQLEQQPNSFVPISLILIEESDNQSSPTVVAHAKLIQSQQSTFIIETVVTRKDKRGSGLGRRVMDELCSYAKTHLPQGSTLYLSTKIPTFYEKCGFERCEAPESFGKVCSSLNTQQIHSLSNMLAKRFPLQPPPSSQGATTTSSETTSDVWLKKIIHS</sequence>
<dbReference type="Proteomes" id="UP000816034">
    <property type="component" value="Unassembled WGS sequence"/>
</dbReference>
<dbReference type="RefSeq" id="XP_044550568.1">
    <property type="nucleotide sequence ID" value="XM_044691726.1"/>
</dbReference>
<dbReference type="GO" id="GO:1905502">
    <property type="term" value="F:acetyl-CoA binding"/>
    <property type="evidence" value="ECO:0007669"/>
    <property type="project" value="TreeGrafter"/>
</dbReference>
<dbReference type="GeneID" id="68094776"/>